<dbReference type="AlphaFoldDB" id="A0AAE1HBY5"/>
<dbReference type="CDD" id="cd00590">
    <property type="entry name" value="RRM_SF"/>
    <property type="match status" value="3"/>
</dbReference>
<dbReference type="Pfam" id="PF00076">
    <property type="entry name" value="RRM_1"/>
    <property type="match status" value="3"/>
</dbReference>
<feature type="compositionally biased region" description="Polar residues" evidence="4">
    <location>
        <begin position="97"/>
        <end position="114"/>
    </location>
</feature>
<gene>
    <name evidence="6" type="ORF">KUF71_007625</name>
</gene>
<protein>
    <submittedName>
        <fullName evidence="6">Replicase polyprotein 1a</fullName>
    </submittedName>
</protein>
<name>A0AAE1HBY5_9NEOP</name>
<accession>A0AAE1HBY5</accession>
<feature type="domain" description="RRM" evidence="5">
    <location>
        <begin position="216"/>
        <end position="303"/>
    </location>
</feature>
<keyword evidence="1" id="KW-0677">Repeat</keyword>
<dbReference type="Proteomes" id="UP001219518">
    <property type="component" value="Unassembled WGS sequence"/>
</dbReference>
<feature type="region of interest" description="Disordered" evidence="4">
    <location>
        <begin position="1"/>
        <end position="129"/>
    </location>
</feature>
<dbReference type="EMBL" id="JAHWGI010000889">
    <property type="protein sequence ID" value="KAK3918203.1"/>
    <property type="molecule type" value="Genomic_DNA"/>
</dbReference>
<dbReference type="SUPFAM" id="SSF54928">
    <property type="entry name" value="RNA-binding domain, RBD"/>
    <property type="match status" value="2"/>
</dbReference>
<comment type="caution">
    <text evidence="6">The sequence shown here is derived from an EMBL/GenBank/DDBJ whole genome shotgun (WGS) entry which is preliminary data.</text>
</comment>
<reference evidence="6" key="1">
    <citation type="submission" date="2021-07" db="EMBL/GenBank/DDBJ databases">
        <authorList>
            <person name="Catto M.A."/>
            <person name="Jacobson A."/>
            <person name="Kennedy G."/>
            <person name="Labadie P."/>
            <person name="Hunt B.G."/>
            <person name="Srinivasan R."/>
        </authorList>
    </citation>
    <scope>NUCLEOTIDE SEQUENCE</scope>
    <source>
        <strain evidence="6">PL_HMW_Pooled</strain>
        <tissue evidence="6">Head</tissue>
    </source>
</reference>
<feature type="compositionally biased region" description="Acidic residues" evidence="4">
    <location>
        <begin position="453"/>
        <end position="504"/>
    </location>
</feature>
<dbReference type="GO" id="GO:0003723">
    <property type="term" value="F:RNA binding"/>
    <property type="evidence" value="ECO:0007669"/>
    <property type="project" value="UniProtKB-UniRule"/>
</dbReference>
<dbReference type="PANTHER" id="PTHR24012">
    <property type="entry name" value="RNA BINDING PROTEIN"/>
    <property type="match status" value="1"/>
</dbReference>
<dbReference type="InterPro" id="IPR000504">
    <property type="entry name" value="RRM_dom"/>
</dbReference>
<feature type="domain" description="RRM" evidence="5">
    <location>
        <begin position="137"/>
        <end position="209"/>
    </location>
</feature>
<evidence type="ECO:0000259" key="5">
    <source>
        <dbReference type="PROSITE" id="PS50102"/>
    </source>
</evidence>
<dbReference type="SMART" id="SM00360">
    <property type="entry name" value="RRM"/>
    <property type="match status" value="3"/>
</dbReference>
<dbReference type="InterPro" id="IPR012677">
    <property type="entry name" value="Nucleotide-bd_a/b_plait_sf"/>
</dbReference>
<evidence type="ECO:0000256" key="4">
    <source>
        <dbReference type="SAM" id="MobiDB-lite"/>
    </source>
</evidence>
<evidence type="ECO:0000256" key="1">
    <source>
        <dbReference type="ARBA" id="ARBA00022737"/>
    </source>
</evidence>
<reference evidence="6" key="2">
    <citation type="journal article" date="2023" name="BMC Genomics">
        <title>Pest status, molecular evolution, and epigenetic factors derived from the genome assembly of Frankliniella fusca, a thysanopteran phytovirus vector.</title>
        <authorList>
            <person name="Catto M.A."/>
            <person name="Labadie P.E."/>
            <person name="Jacobson A.L."/>
            <person name="Kennedy G.G."/>
            <person name="Srinivasan R."/>
            <person name="Hunt B.G."/>
        </authorList>
    </citation>
    <scope>NUCLEOTIDE SEQUENCE</scope>
    <source>
        <strain evidence="6">PL_HMW_Pooled</strain>
    </source>
</reference>
<keyword evidence="2 3" id="KW-0694">RNA-binding</keyword>
<feature type="compositionally biased region" description="Polar residues" evidence="4">
    <location>
        <begin position="70"/>
        <end position="83"/>
    </location>
</feature>
<organism evidence="6 7">
    <name type="scientific">Frankliniella fusca</name>
    <dbReference type="NCBI Taxonomy" id="407009"/>
    <lineage>
        <taxon>Eukaryota</taxon>
        <taxon>Metazoa</taxon>
        <taxon>Ecdysozoa</taxon>
        <taxon>Arthropoda</taxon>
        <taxon>Hexapoda</taxon>
        <taxon>Insecta</taxon>
        <taxon>Pterygota</taxon>
        <taxon>Neoptera</taxon>
        <taxon>Paraneoptera</taxon>
        <taxon>Thysanoptera</taxon>
        <taxon>Terebrantia</taxon>
        <taxon>Thripoidea</taxon>
        <taxon>Thripidae</taxon>
        <taxon>Frankliniella</taxon>
    </lineage>
</organism>
<dbReference type="InterPro" id="IPR035979">
    <property type="entry name" value="RBD_domain_sf"/>
</dbReference>
<feature type="compositionally biased region" description="Basic and acidic residues" evidence="4">
    <location>
        <begin position="373"/>
        <end position="397"/>
    </location>
</feature>
<evidence type="ECO:0000313" key="7">
    <source>
        <dbReference type="Proteomes" id="UP001219518"/>
    </source>
</evidence>
<evidence type="ECO:0000256" key="3">
    <source>
        <dbReference type="PROSITE-ProRule" id="PRU00176"/>
    </source>
</evidence>
<feature type="domain" description="RRM" evidence="5">
    <location>
        <begin position="304"/>
        <end position="376"/>
    </location>
</feature>
<proteinExistence type="predicted"/>
<feature type="region of interest" description="Disordered" evidence="4">
    <location>
        <begin position="373"/>
        <end position="504"/>
    </location>
</feature>
<dbReference type="PROSITE" id="PS50102">
    <property type="entry name" value="RRM"/>
    <property type="match status" value="3"/>
</dbReference>
<keyword evidence="7" id="KW-1185">Reference proteome</keyword>
<feature type="compositionally biased region" description="Low complexity" evidence="4">
    <location>
        <begin position="10"/>
        <end position="24"/>
    </location>
</feature>
<sequence length="504" mass="55609">MTVAKAMKSPGQKTKTPKKGPITPNVKSPKVKGVGTPAGTPKQKGSNMDKTPKKPVTPANGTPKPKTPKMNGSNKPQTPNPKGNATPKLKTPKSEEPQANVTPNVISQKPNKSPKSLGKRSAEAAGLDNKAPSTVSKFLRIYNLPNMENEKLMGEVKKLLEPRGEIVKMKREKGCIVVEYAKGEDARAAKKLNGVVVGGRHLTFVHIEDRDLPTEHRITITQCPNNMTDEDVWSLFGSCGKILSIHFNRHWKTRIIQKCFVTFDNKKAVQQALSKPKTLGGKTLSVAEVTTDTRALHAAYPIENTVYLLGLPADVADTDVKKLVGKVCPVTAVTIVEATRRYAIVYITNESDVEKALKLNGTVLNGTKLKAERSRKSAHYKKSEDASVKKVKKEVPAKKQKLDKKAAQVKEESEEEDDDDEEEEEDDDDDDSEDLLAAFQGKMQELKQKGTKDDDEEGDDDDDDDEEEDEDDDDEDGDEDDEDEEGDEDDEEADDDDDDDDDDE</sequence>
<evidence type="ECO:0000313" key="6">
    <source>
        <dbReference type="EMBL" id="KAK3918203.1"/>
    </source>
</evidence>
<evidence type="ECO:0000256" key="2">
    <source>
        <dbReference type="ARBA" id="ARBA00022884"/>
    </source>
</evidence>
<dbReference type="Gene3D" id="3.30.70.330">
    <property type="match status" value="3"/>
</dbReference>
<feature type="compositionally biased region" description="Acidic residues" evidence="4">
    <location>
        <begin position="412"/>
        <end position="434"/>
    </location>
</feature>